<dbReference type="eggNOG" id="COG3317">
    <property type="taxonomic scope" value="Bacteria"/>
</dbReference>
<dbReference type="KEGG" id="brh:RBRH_03861"/>
<dbReference type="EMBL" id="FR687359">
    <property type="protein sequence ID" value="CBW75458.1"/>
    <property type="molecule type" value="Genomic_DNA"/>
</dbReference>
<evidence type="ECO:0008006" key="4">
    <source>
        <dbReference type="Google" id="ProtNLM"/>
    </source>
</evidence>
<gene>
    <name evidence="2" type="ordered locus">RBRH_03861</name>
</gene>
<reference evidence="2 3" key="1">
    <citation type="journal article" date="2011" name="J. Bacteriol.">
        <title>Complete genome sequence of Burkholderia rhizoxinica, an endosymbiont of Rhizopus microsporus.</title>
        <authorList>
            <person name="Lackner G."/>
            <person name="Moebius N."/>
            <person name="Partida-Martinez L."/>
            <person name="Hertweck C."/>
        </authorList>
    </citation>
    <scope>NUCLEOTIDE SEQUENCE [LARGE SCALE GENOMIC DNA]</scope>
    <source>
        <strain evidence="3">DSM 19002 / CIP 109453 / HKI 454</strain>
    </source>
</reference>
<evidence type="ECO:0000313" key="3">
    <source>
        <dbReference type="Proteomes" id="UP000007437"/>
    </source>
</evidence>
<dbReference type="STRING" id="882378.RBRH_03861"/>
<accession>E5AS76</accession>
<protein>
    <recommendedName>
        <fullName evidence="4">Lipoprotein</fullName>
    </recommendedName>
</protein>
<evidence type="ECO:0000313" key="2">
    <source>
        <dbReference type="EMBL" id="CBW75458.1"/>
    </source>
</evidence>
<dbReference type="HOGENOM" id="CLU_056157_0_0_4"/>
<proteinExistence type="predicted"/>
<name>E5AS76_MYCRK</name>
<dbReference type="InterPro" id="IPR010653">
    <property type="entry name" value="NlpB/DapX"/>
</dbReference>
<dbReference type="Pfam" id="PF06804">
    <property type="entry name" value="Lipoprotein_18"/>
    <property type="match status" value="1"/>
</dbReference>
<dbReference type="Gene3D" id="3.30.310.170">
    <property type="entry name" value="Outer membrane protein assembly factor BamC"/>
    <property type="match status" value="1"/>
</dbReference>
<evidence type="ECO:0000256" key="1">
    <source>
        <dbReference type="SAM" id="MobiDB-lite"/>
    </source>
</evidence>
<sequence length="403" mass="44266">MTAPCRDDCMAGPAGTIRITKDFMKRFDFSARGLRVTVWAVAALSLAGCDTLNDVLAPDRVDYKGATSAPRLEVPADLKTAPLDQRYVAPSTTAGLGGQPTRAATPAGNTTEGVPTAQDPYGMHMEQDGTRRWLVVNGRTPDELWPQLKAFWAQSGFVLKTDSPATGIIETDWAENRAKIPGDWFRNSMGKLLDFVYSSGTRDRFRMLVERNANSNATVITISHTAREEVLTGRDKTSSRWVERPRDPKLEAAIYAQLMQQFGLTDKQAQQLLDGARHTGPKVEVAIGSAGASTIDLAESFDRAWLRVGLALDRTNFAVDNRDRERGIYYVRFNDPVQEIKREGLLGRLIYGGKPNVIGKEYLVNIRPKGDGATQVAVIDSSGQLDTSSDAQRLVAALHQQLN</sequence>
<organism evidence="2 3">
    <name type="scientific">Mycetohabitans rhizoxinica (strain DSM 19002 / CIP 109453 / HKI 454)</name>
    <name type="common">Paraburkholderia rhizoxinica</name>
    <dbReference type="NCBI Taxonomy" id="882378"/>
    <lineage>
        <taxon>Bacteria</taxon>
        <taxon>Pseudomonadati</taxon>
        <taxon>Pseudomonadota</taxon>
        <taxon>Betaproteobacteria</taxon>
        <taxon>Burkholderiales</taxon>
        <taxon>Burkholderiaceae</taxon>
        <taxon>Mycetohabitans</taxon>
    </lineage>
</organism>
<feature type="region of interest" description="Disordered" evidence="1">
    <location>
        <begin position="90"/>
        <end position="121"/>
    </location>
</feature>
<dbReference type="InterPro" id="IPR042268">
    <property type="entry name" value="BamC_C"/>
</dbReference>
<dbReference type="Proteomes" id="UP000007437">
    <property type="component" value="Chromosome"/>
</dbReference>
<dbReference type="AlphaFoldDB" id="E5AS76"/>